<evidence type="ECO:0000313" key="2">
    <source>
        <dbReference type="EMBL" id="KAF7831332.1"/>
    </source>
</evidence>
<sequence>MSSKIPIDPDPPDINDDNVNRVRSKKKIRKTEVSITSDEISSRNQERLDNTSPLKLDLKRKKSYRESVTGKVEDGDTPEGSGDEEMVEEENEKIDPGDNTKEKERTGKKNMQTQKPGKGL</sequence>
<name>A0A834TZP6_9FABA</name>
<proteinExistence type="predicted"/>
<evidence type="ECO:0000256" key="1">
    <source>
        <dbReference type="SAM" id="MobiDB-lite"/>
    </source>
</evidence>
<reference evidence="2" key="1">
    <citation type="submission" date="2020-09" db="EMBL/GenBank/DDBJ databases">
        <title>Genome-Enabled Discovery of Anthraquinone Biosynthesis in Senna tora.</title>
        <authorList>
            <person name="Kang S.-H."/>
            <person name="Pandey R.P."/>
            <person name="Lee C.-M."/>
            <person name="Sim J.-S."/>
            <person name="Jeong J.-T."/>
            <person name="Choi B.-S."/>
            <person name="Jung M."/>
            <person name="Ginzburg D."/>
            <person name="Zhao K."/>
            <person name="Won S.Y."/>
            <person name="Oh T.-J."/>
            <person name="Yu Y."/>
            <person name="Kim N.-H."/>
            <person name="Lee O.R."/>
            <person name="Lee T.-H."/>
            <person name="Bashyal P."/>
            <person name="Kim T.-S."/>
            <person name="Lee W.-H."/>
            <person name="Kawkins C."/>
            <person name="Kim C.-K."/>
            <person name="Kim J.S."/>
            <person name="Ahn B.O."/>
            <person name="Rhee S.Y."/>
            <person name="Sohng J.K."/>
        </authorList>
    </citation>
    <scope>NUCLEOTIDE SEQUENCE</scope>
    <source>
        <tissue evidence="2">Leaf</tissue>
    </source>
</reference>
<organism evidence="2 3">
    <name type="scientific">Senna tora</name>
    <dbReference type="NCBI Taxonomy" id="362788"/>
    <lineage>
        <taxon>Eukaryota</taxon>
        <taxon>Viridiplantae</taxon>
        <taxon>Streptophyta</taxon>
        <taxon>Embryophyta</taxon>
        <taxon>Tracheophyta</taxon>
        <taxon>Spermatophyta</taxon>
        <taxon>Magnoliopsida</taxon>
        <taxon>eudicotyledons</taxon>
        <taxon>Gunneridae</taxon>
        <taxon>Pentapetalae</taxon>
        <taxon>rosids</taxon>
        <taxon>fabids</taxon>
        <taxon>Fabales</taxon>
        <taxon>Fabaceae</taxon>
        <taxon>Caesalpinioideae</taxon>
        <taxon>Cassia clade</taxon>
        <taxon>Senna</taxon>
    </lineage>
</organism>
<dbReference type="EMBL" id="JAAIUW010000005">
    <property type="protein sequence ID" value="KAF7831332.1"/>
    <property type="molecule type" value="Genomic_DNA"/>
</dbReference>
<feature type="region of interest" description="Disordered" evidence="1">
    <location>
        <begin position="1"/>
        <end position="120"/>
    </location>
</feature>
<feature type="compositionally biased region" description="Polar residues" evidence="1">
    <location>
        <begin position="109"/>
        <end position="120"/>
    </location>
</feature>
<feature type="compositionally biased region" description="Acidic residues" evidence="1">
    <location>
        <begin position="75"/>
        <end position="92"/>
    </location>
</feature>
<dbReference type="Proteomes" id="UP000634136">
    <property type="component" value="Unassembled WGS sequence"/>
</dbReference>
<accession>A0A834TZP6</accession>
<feature type="compositionally biased region" description="Basic and acidic residues" evidence="1">
    <location>
        <begin position="40"/>
        <end position="49"/>
    </location>
</feature>
<gene>
    <name evidence="2" type="ORF">G2W53_013665</name>
</gene>
<keyword evidence="3" id="KW-1185">Reference proteome</keyword>
<protein>
    <submittedName>
        <fullName evidence="2">Uncharacterized protein</fullName>
    </submittedName>
</protein>
<evidence type="ECO:0000313" key="3">
    <source>
        <dbReference type="Proteomes" id="UP000634136"/>
    </source>
</evidence>
<dbReference type="AlphaFoldDB" id="A0A834TZP6"/>
<comment type="caution">
    <text evidence="2">The sequence shown here is derived from an EMBL/GenBank/DDBJ whole genome shotgun (WGS) entry which is preliminary data.</text>
</comment>
<feature type="compositionally biased region" description="Basic and acidic residues" evidence="1">
    <location>
        <begin position="93"/>
        <end position="107"/>
    </location>
</feature>